<evidence type="ECO:0008006" key="3">
    <source>
        <dbReference type="Google" id="ProtNLM"/>
    </source>
</evidence>
<reference evidence="1" key="1">
    <citation type="submission" date="2021-03" db="EMBL/GenBank/DDBJ databases">
        <title>Draft genome sequence of rust myrtle Austropuccinia psidii MF-1, a brazilian biotype.</title>
        <authorList>
            <person name="Quecine M.C."/>
            <person name="Pachon D.M.R."/>
            <person name="Bonatelli M.L."/>
            <person name="Correr F.H."/>
            <person name="Franceschini L.M."/>
            <person name="Leite T.F."/>
            <person name="Margarido G.R.A."/>
            <person name="Almeida C.A."/>
            <person name="Ferrarezi J.A."/>
            <person name="Labate C.A."/>
        </authorList>
    </citation>
    <scope>NUCLEOTIDE SEQUENCE</scope>
    <source>
        <strain evidence="1">MF-1</strain>
    </source>
</reference>
<dbReference type="InterPro" id="IPR036397">
    <property type="entry name" value="RNaseH_sf"/>
</dbReference>
<protein>
    <recommendedName>
        <fullName evidence="3">Integrase catalytic domain-containing protein</fullName>
    </recommendedName>
</protein>
<evidence type="ECO:0000313" key="2">
    <source>
        <dbReference type="Proteomes" id="UP000765509"/>
    </source>
</evidence>
<keyword evidence="2" id="KW-1185">Reference proteome</keyword>
<gene>
    <name evidence="1" type="ORF">O181_073306</name>
</gene>
<dbReference type="InterPro" id="IPR012337">
    <property type="entry name" value="RNaseH-like_sf"/>
</dbReference>
<dbReference type="Proteomes" id="UP000765509">
    <property type="component" value="Unassembled WGS sequence"/>
</dbReference>
<sequence>MKDCKDPSLSSKLGEAWKNAYDEGIFHLLDGILYHRSEHTCVMALKDRTLISTILNEFHDSVASGHLSENRTLERCQKENSTTGKRFGMMIQIKEPKSPVEIVHMSWVTALPPGGDGSYNSCLVLVDRYSKHPIFLPCHKDDTAIGTAIMILNKFISHTGPFQNIISYRDPKFTSAL</sequence>
<dbReference type="AlphaFoldDB" id="A0A9Q3I859"/>
<dbReference type="GO" id="GO:0003676">
    <property type="term" value="F:nucleic acid binding"/>
    <property type="evidence" value="ECO:0007669"/>
    <property type="project" value="InterPro"/>
</dbReference>
<dbReference type="Gene3D" id="3.30.420.10">
    <property type="entry name" value="Ribonuclease H-like superfamily/Ribonuclease H"/>
    <property type="match status" value="1"/>
</dbReference>
<evidence type="ECO:0000313" key="1">
    <source>
        <dbReference type="EMBL" id="MBW0533591.1"/>
    </source>
</evidence>
<accession>A0A9Q3I859</accession>
<dbReference type="EMBL" id="AVOT02038666">
    <property type="protein sequence ID" value="MBW0533591.1"/>
    <property type="molecule type" value="Genomic_DNA"/>
</dbReference>
<comment type="caution">
    <text evidence="1">The sequence shown here is derived from an EMBL/GenBank/DDBJ whole genome shotgun (WGS) entry which is preliminary data.</text>
</comment>
<proteinExistence type="predicted"/>
<dbReference type="SUPFAM" id="SSF53098">
    <property type="entry name" value="Ribonuclease H-like"/>
    <property type="match status" value="1"/>
</dbReference>
<name>A0A9Q3I859_9BASI</name>
<organism evidence="1 2">
    <name type="scientific">Austropuccinia psidii MF-1</name>
    <dbReference type="NCBI Taxonomy" id="1389203"/>
    <lineage>
        <taxon>Eukaryota</taxon>
        <taxon>Fungi</taxon>
        <taxon>Dikarya</taxon>
        <taxon>Basidiomycota</taxon>
        <taxon>Pucciniomycotina</taxon>
        <taxon>Pucciniomycetes</taxon>
        <taxon>Pucciniales</taxon>
        <taxon>Sphaerophragmiaceae</taxon>
        <taxon>Austropuccinia</taxon>
    </lineage>
</organism>